<keyword evidence="10" id="KW-1185">Reference proteome</keyword>
<keyword evidence="3" id="KW-0479">Metal-binding</keyword>
<dbReference type="InterPro" id="IPR025877">
    <property type="entry name" value="MobA-like_NTP_Trfase"/>
</dbReference>
<keyword evidence="2" id="KW-0808">Transferase</keyword>
<evidence type="ECO:0000259" key="8">
    <source>
        <dbReference type="Pfam" id="PF12804"/>
    </source>
</evidence>
<evidence type="ECO:0000256" key="7">
    <source>
        <dbReference type="ARBA" id="ARBA00023150"/>
    </source>
</evidence>
<evidence type="ECO:0000256" key="5">
    <source>
        <dbReference type="ARBA" id="ARBA00022842"/>
    </source>
</evidence>
<dbReference type="CDD" id="cd02503">
    <property type="entry name" value="MobA"/>
    <property type="match status" value="1"/>
</dbReference>
<dbReference type="GO" id="GO:0006777">
    <property type="term" value="P:Mo-molybdopterin cofactor biosynthetic process"/>
    <property type="evidence" value="ECO:0007669"/>
    <property type="project" value="UniProtKB-KW"/>
</dbReference>
<protein>
    <submittedName>
        <fullName evidence="9">Molybdopterin-guanine dinucleotide biosynthesis protein A</fullName>
    </submittedName>
</protein>
<name>A0A1I5NHL1_9EURY</name>
<evidence type="ECO:0000256" key="2">
    <source>
        <dbReference type="ARBA" id="ARBA00022679"/>
    </source>
</evidence>
<dbReference type="OrthoDB" id="28434at2157"/>
<dbReference type="PANTHER" id="PTHR19136:SF81">
    <property type="entry name" value="MOLYBDENUM COFACTOR GUANYLYLTRANSFERASE"/>
    <property type="match status" value="1"/>
</dbReference>
<dbReference type="Gene3D" id="3.90.550.10">
    <property type="entry name" value="Spore Coat Polysaccharide Biosynthesis Protein SpsA, Chain A"/>
    <property type="match status" value="1"/>
</dbReference>
<dbReference type="EMBL" id="FOXI01000002">
    <property type="protein sequence ID" value="SFP21298.1"/>
    <property type="molecule type" value="Genomic_DNA"/>
</dbReference>
<dbReference type="InterPro" id="IPR013482">
    <property type="entry name" value="Molybde_CF_guanTrfase"/>
</dbReference>
<sequence length="218" mass="23303">MSDEHNQNGRDCRAVSVTPIVLAGGGSERFGPVPKSLATVQDQPMIARIVDAVHAATGRTPVVAVGDPEKQSVVDPALSSSVRYRYDVEWGRGPLAGIAGAIGAVETDPVFVCGCDMPQLDPCAVEWLVGEYASRPGAAIIPANHAGHHPLHAVYDCRALERYCSQQPSDLRLQRLVSELDATVVQDQDAPDRVPLTRSVSNTNTQAELCAVRTRISD</sequence>
<evidence type="ECO:0000256" key="4">
    <source>
        <dbReference type="ARBA" id="ARBA00022741"/>
    </source>
</evidence>
<dbReference type="Pfam" id="PF12804">
    <property type="entry name" value="NTP_transf_3"/>
    <property type="match status" value="1"/>
</dbReference>
<dbReference type="GO" id="GO:0046872">
    <property type="term" value="F:metal ion binding"/>
    <property type="evidence" value="ECO:0007669"/>
    <property type="project" value="UniProtKB-KW"/>
</dbReference>
<organism evidence="9 10">
    <name type="scientific">Halolamina pelagica</name>
    <dbReference type="NCBI Taxonomy" id="699431"/>
    <lineage>
        <taxon>Archaea</taxon>
        <taxon>Methanobacteriati</taxon>
        <taxon>Methanobacteriota</taxon>
        <taxon>Stenosarchaea group</taxon>
        <taxon>Halobacteria</taxon>
        <taxon>Halobacteriales</taxon>
        <taxon>Haloferacaceae</taxon>
    </lineage>
</organism>
<dbReference type="InterPro" id="IPR029044">
    <property type="entry name" value="Nucleotide-diphossugar_trans"/>
</dbReference>
<evidence type="ECO:0000313" key="10">
    <source>
        <dbReference type="Proteomes" id="UP000183769"/>
    </source>
</evidence>
<dbReference type="AlphaFoldDB" id="A0A1I5NHL1"/>
<proteinExistence type="predicted"/>
<gene>
    <name evidence="9" type="ORF">SAMN05216277_10231</name>
</gene>
<dbReference type="Proteomes" id="UP000183769">
    <property type="component" value="Unassembled WGS sequence"/>
</dbReference>
<dbReference type="SUPFAM" id="SSF53448">
    <property type="entry name" value="Nucleotide-diphospho-sugar transferases"/>
    <property type="match status" value="1"/>
</dbReference>
<keyword evidence="4" id="KW-0547">Nucleotide-binding</keyword>
<dbReference type="GO" id="GO:0005525">
    <property type="term" value="F:GTP binding"/>
    <property type="evidence" value="ECO:0007669"/>
    <property type="project" value="UniProtKB-KW"/>
</dbReference>
<keyword evidence="5" id="KW-0460">Magnesium</keyword>
<keyword evidence="1" id="KW-0963">Cytoplasm</keyword>
<evidence type="ECO:0000313" key="9">
    <source>
        <dbReference type="EMBL" id="SFP21298.1"/>
    </source>
</evidence>
<accession>A0A1I5NHL1</accession>
<evidence type="ECO:0000256" key="1">
    <source>
        <dbReference type="ARBA" id="ARBA00022490"/>
    </source>
</evidence>
<dbReference type="GO" id="GO:0016779">
    <property type="term" value="F:nucleotidyltransferase activity"/>
    <property type="evidence" value="ECO:0007669"/>
    <property type="project" value="TreeGrafter"/>
</dbReference>
<reference evidence="10" key="1">
    <citation type="submission" date="2016-10" db="EMBL/GenBank/DDBJ databases">
        <authorList>
            <person name="Varghese N."/>
            <person name="Submissions S."/>
        </authorList>
    </citation>
    <scope>NUCLEOTIDE SEQUENCE [LARGE SCALE GENOMIC DNA]</scope>
    <source>
        <strain evidence="10">CGMCC 1.10329</strain>
    </source>
</reference>
<feature type="domain" description="MobA-like NTP transferase" evidence="8">
    <location>
        <begin position="20"/>
        <end position="179"/>
    </location>
</feature>
<dbReference type="RefSeq" id="WP_074875433.1">
    <property type="nucleotide sequence ID" value="NZ_FOXI01000002.1"/>
</dbReference>
<evidence type="ECO:0000256" key="3">
    <source>
        <dbReference type="ARBA" id="ARBA00022723"/>
    </source>
</evidence>
<keyword evidence="7" id="KW-0501">Molybdenum cofactor biosynthesis</keyword>
<evidence type="ECO:0000256" key="6">
    <source>
        <dbReference type="ARBA" id="ARBA00023134"/>
    </source>
</evidence>
<dbReference type="PANTHER" id="PTHR19136">
    <property type="entry name" value="MOLYBDENUM COFACTOR GUANYLYLTRANSFERASE"/>
    <property type="match status" value="1"/>
</dbReference>
<keyword evidence="6" id="KW-0342">GTP-binding</keyword>